<dbReference type="Proteomes" id="UP000000939">
    <property type="component" value="Chromosome"/>
</dbReference>
<sequence length="147" mass="17649">MFILSQYNVQCQAKNTLNCHIGNIILIYKRIKHVREALNFSSQKDFSEALSMPSRTYQSYEQAKVKDIPHTFLEKLNLRYNISIEWLITGEGEMFLKKNRNNEEKDYIELTKQYLELLPYKQQEYYYHKIKSDVLEIEIKENTIINT</sequence>
<dbReference type="PROSITE" id="PS50943">
    <property type="entry name" value="HTH_CROC1"/>
    <property type="match status" value="1"/>
</dbReference>
<dbReference type="InterPro" id="IPR010744">
    <property type="entry name" value="Phage_CI_N"/>
</dbReference>
<proteinExistence type="predicted"/>
<evidence type="ECO:0000313" key="2">
    <source>
        <dbReference type="EMBL" id="ADG93205.1"/>
    </source>
</evidence>
<feature type="domain" description="HTH cro/C1-type" evidence="1">
    <location>
        <begin position="31"/>
        <end position="87"/>
    </location>
</feature>
<dbReference type="eggNOG" id="ENOG5031AX7">
    <property type="taxonomic scope" value="Bacteria"/>
</dbReference>
<evidence type="ECO:0000313" key="3">
    <source>
        <dbReference type="Proteomes" id="UP000000939"/>
    </source>
</evidence>
<accession>D5V638</accession>
<dbReference type="HOGENOM" id="CLU_066192_5_4_7"/>
<dbReference type="STRING" id="572480.Arnit_1550"/>
<dbReference type="SMART" id="SM00530">
    <property type="entry name" value="HTH_XRE"/>
    <property type="match status" value="1"/>
</dbReference>
<dbReference type="SUPFAM" id="SSF47413">
    <property type="entry name" value="lambda repressor-like DNA-binding domains"/>
    <property type="match status" value="1"/>
</dbReference>
<dbReference type="GO" id="GO:0003677">
    <property type="term" value="F:DNA binding"/>
    <property type="evidence" value="ECO:0007669"/>
    <property type="project" value="InterPro"/>
</dbReference>
<name>D5V638_ARCNC</name>
<dbReference type="Gene3D" id="1.10.260.40">
    <property type="entry name" value="lambda repressor-like DNA-binding domains"/>
    <property type="match status" value="1"/>
</dbReference>
<dbReference type="AlphaFoldDB" id="D5V638"/>
<organism evidence="2 3">
    <name type="scientific">Arcobacter nitrofigilis (strain ATCC 33309 / DSM 7299 / CCUG 15893 / LMG 7604 / NCTC 12251 / CI)</name>
    <name type="common">Campylobacter nitrofigilis</name>
    <dbReference type="NCBI Taxonomy" id="572480"/>
    <lineage>
        <taxon>Bacteria</taxon>
        <taxon>Pseudomonadati</taxon>
        <taxon>Campylobacterota</taxon>
        <taxon>Epsilonproteobacteria</taxon>
        <taxon>Campylobacterales</taxon>
        <taxon>Arcobacteraceae</taxon>
        <taxon>Arcobacter</taxon>
    </lineage>
</organism>
<dbReference type="CDD" id="cd00093">
    <property type="entry name" value="HTH_XRE"/>
    <property type="match status" value="1"/>
</dbReference>
<dbReference type="EMBL" id="CP001999">
    <property type="protein sequence ID" value="ADG93205.1"/>
    <property type="molecule type" value="Genomic_DNA"/>
</dbReference>
<evidence type="ECO:0000259" key="1">
    <source>
        <dbReference type="PROSITE" id="PS50943"/>
    </source>
</evidence>
<dbReference type="Pfam" id="PF07022">
    <property type="entry name" value="Phage_CI_repr"/>
    <property type="match status" value="1"/>
</dbReference>
<keyword evidence="3" id="KW-1185">Reference proteome</keyword>
<dbReference type="InterPro" id="IPR001387">
    <property type="entry name" value="Cro/C1-type_HTH"/>
</dbReference>
<dbReference type="KEGG" id="ant:Arnit_1550"/>
<dbReference type="InterPro" id="IPR010982">
    <property type="entry name" value="Lambda_DNA-bd_dom_sf"/>
</dbReference>
<protein>
    <submittedName>
        <fullName evidence="2">CI repressor</fullName>
    </submittedName>
</protein>
<dbReference type="GO" id="GO:0045892">
    <property type="term" value="P:negative regulation of DNA-templated transcription"/>
    <property type="evidence" value="ECO:0007669"/>
    <property type="project" value="InterPro"/>
</dbReference>
<gene>
    <name evidence="2" type="ordered locus">Arnit_1550</name>
</gene>
<reference evidence="2 3" key="1">
    <citation type="journal article" date="2010" name="Stand. Genomic Sci.">
        <title>Complete genome sequence of Arcobacter nitrofigilis type strain (CI).</title>
        <authorList>
            <person name="Pati A."/>
            <person name="Gronow S."/>
            <person name="Lapidus A."/>
            <person name="Copeland A."/>
            <person name="Glavina Del Rio T."/>
            <person name="Nolan M."/>
            <person name="Lucas S."/>
            <person name="Tice H."/>
            <person name="Cheng J.F."/>
            <person name="Han C."/>
            <person name="Chertkov O."/>
            <person name="Bruce D."/>
            <person name="Tapia R."/>
            <person name="Goodwin L."/>
            <person name="Pitluck S."/>
            <person name="Liolios K."/>
            <person name="Ivanova N."/>
            <person name="Mavromatis K."/>
            <person name="Chen A."/>
            <person name="Palaniappan K."/>
            <person name="Land M."/>
            <person name="Hauser L."/>
            <person name="Chang Y.J."/>
            <person name="Jeffries C.D."/>
            <person name="Detter J.C."/>
            <person name="Rohde M."/>
            <person name="Goker M."/>
            <person name="Bristow J."/>
            <person name="Eisen J.A."/>
            <person name="Markowitz V."/>
            <person name="Hugenholtz P."/>
            <person name="Klenk H.P."/>
            <person name="Kyrpides N.C."/>
        </authorList>
    </citation>
    <scope>NUCLEOTIDE SEQUENCE [LARGE SCALE GENOMIC DNA]</scope>
    <source>
        <strain evidence="3">ATCC 33309 / DSM 7299 / CCUG 15893 / LMG 7604 / NCTC 12251 / CI</strain>
    </source>
</reference>